<dbReference type="RefSeq" id="WP_378194233.1">
    <property type="nucleotide sequence ID" value="NZ_JBHLZP010000006.1"/>
</dbReference>
<protein>
    <submittedName>
        <fullName evidence="3">Lantibiotic dehydratase</fullName>
    </submittedName>
</protein>
<evidence type="ECO:0000313" key="3">
    <source>
        <dbReference type="EMBL" id="MFB9831017.1"/>
    </source>
</evidence>
<feature type="domain" description="Thiopeptide-type bacteriocin biosynthesis" evidence="2">
    <location>
        <begin position="688"/>
        <end position="903"/>
    </location>
</feature>
<dbReference type="EMBL" id="JBHLZP010000006">
    <property type="protein sequence ID" value="MFB9831017.1"/>
    <property type="molecule type" value="Genomic_DNA"/>
</dbReference>
<feature type="domain" description="Lantibiotic dehydratase N-terminal" evidence="1">
    <location>
        <begin position="260"/>
        <end position="628"/>
    </location>
</feature>
<name>A0ABV5YA98_9ACTN</name>
<dbReference type="Pfam" id="PF14028">
    <property type="entry name" value="Lant_dehydr_C"/>
    <property type="match status" value="1"/>
</dbReference>
<evidence type="ECO:0000259" key="1">
    <source>
        <dbReference type="Pfam" id="PF04738"/>
    </source>
</evidence>
<keyword evidence="4" id="KW-1185">Reference proteome</keyword>
<evidence type="ECO:0000259" key="2">
    <source>
        <dbReference type="Pfam" id="PF14028"/>
    </source>
</evidence>
<accession>A0ABV5YA98</accession>
<dbReference type="InterPro" id="IPR006827">
    <property type="entry name" value="Lant_deHydtase_N"/>
</dbReference>
<comment type="caution">
    <text evidence="3">The sequence shown here is derived from an EMBL/GenBank/DDBJ whole genome shotgun (WGS) entry which is preliminary data.</text>
</comment>
<dbReference type="Proteomes" id="UP001589627">
    <property type="component" value="Unassembled WGS sequence"/>
</dbReference>
<reference evidence="3 4" key="1">
    <citation type="submission" date="2024-09" db="EMBL/GenBank/DDBJ databases">
        <authorList>
            <person name="Sun Q."/>
            <person name="Mori K."/>
        </authorList>
    </citation>
    <scope>NUCLEOTIDE SEQUENCE [LARGE SCALE GENOMIC DNA]</scope>
    <source>
        <strain evidence="3 4">TBRC 0563</strain>
    </source>
</reference>
<organism evidence="3 4">
    <name type="scientific">Actinoallomurus acaciae</name>
    <dbReference type="NCBI Taxonomy" id="502577"/>
    <lineage>
        <taxon>Bacteria</taxon>
        <taxon>Bacillati</taxon>
        <taxon>Actinomycetota</taxon>
        <taxon>Actinomycetes</taxon>
        <taxon>Streptosporangiales</taxon>
        <taxon>Thermomonosporaceae</taxon>
        <taxon>Actinoallomurus</taxon>
    </lineage>
</organism>
<evidence type="ECO:0000313" key="4">
    <source>
        <dbReference type="Proteomes" id="UP001589627"/>
    </source>
</evidence>
<proteinExistence type="predicted"/>
<feature type="domain" description="Lantibiotic dehydratase N-terminal" evidence="1">
    <location>
        <begin position="46"/>
        <end position="250"/>
    </location>
</feature>
<dbReference type="Pfam" id="PF04738">
    <property type="entry name" value="Lant_dehydr_N"/>
    <property type="match status" value="2"/>
</dbReference>
<sequence>MFHLADAALIRAAAYPDDLTLPAWPDLTADQPKEWLKWLSQAWALPGFATAVTPAAPQLADQIARAVAGEPIPERRLRRLVETTVRYLLRWTTRATPFGTFAGVAPVEFGPRAAVRWGEAHHAAARPDEKFIAQHTALAERDLATLRTVAVVTNSLGYPRGDLWVLPCARTERGRVWDVEIDLTGPVRLAVQSAASPIMFGDLAARVAETLPAGTAAAEQLLAALVDARVLLSVVRPPMTVTDPAAHLARHRDLPDFGGQVAVDIRVDCSVTLPPAVVAEAREAASALVAVAPHLPGWAAYHASFLDRWGPGAAVPLRKVLQVLGFPAGYRGSPHRGDPAVVTARDKMLAELAQQSALNGCSEVILDDELIGRLRGDDNRQPIPHTELRFTLAAETSRDLDRGAFTLTVVSGARHASVAAARFLHLLTPAELDRFRRVYASLPTALPGADTVQLSVPPLETRLAAVARAPELLPVLPVGDACPDPQLTVEDLAVAGDGQRLWLVSRTTGRPVEPLLLNCVLPHVQQPLAWFLAEIWTAWTAPCSRFDWGHARSLPFLPRVRRGRSILHPARWMIGQATLPARTATWPQWLQAWQRHCERHQLPREVLVGDDDVRIRLDLDEPAHLAVLRSHLDRQGHAALTEAPGPAGWLDGRPAEFLLTLTDTQPRRPPRAARPASTLHHRPGASPWLNARLYGRCDDILAHLAKRQEDLPAGWWFLRYPDSAPHLRLRIPLHTITFAEAARDLAEWAEQLQTGGVLSDYALHTYRPETRHGTGPTLAAAEAVFAADSAAALHRLSGDRQAATAAGMIAIADAFTGGKGSRWLAEHVPRRSGPRREAAQLALARAPYGGDDLSAALVTYRSLAEHDGLDPDQVLADLLHLHHARMIGVDTASERQCLRLARAVAHTDLARRSA</sequence>
<dbReference type="NCBIfam" id="TIGR03891">
    <property type="entry name" value="thiopep_ocin"/>
    <property type="match status" value="1"/>
</dbReference>
<dbReference type="InterPro" id="IPR023809">
    <property type="entry name" value="Thiopep_bacteriocin_synth_dom"/>
</dbReference>
<gene>
    <name evidence="3" type="ORF">ACFFNX_02290</name>
</gene>